<organism evidence="3 4">
    <name type="scientific">Cyclobacterium xiamenense</name>
    <dbReference type="NCBI Taxonomy" id="1297121"/>
    <lineage>
        <taxon>Bacteria</taxon>
        <taxon>Pseudomonadati</taxon>
        <taxon>Bacteroidota</taxon>
        <taxon>Cytophagia</taxon>
        <taxon>Cytophagales</taxon>
        <taxon>Cyclobacteriaceae</taxon>
        <taxon>Cyclobacterium</taxon>
    </lineage>
</organism>
<sequence>MKLSLLIFAWLVQLSTTTLVAQVKPTKILINNVEIFNGKDQKTLKGNVLIDNNIIAKISANAIPTDRSGATQLIDGQGKFLMPGLIDAHVHLLFESVPQTQAMMSDFAMLNLMAAKASEKQLLRGFTTVRDLGGGSLTLAKAIDRGLVIGPRVYSSGAFISQTGGHGDFGLPTDVPRKIGELSYAERNGMVAVADGADNVLMRTREQLRQGATQIKLMAGGGVSSNYDPLDVAQYTEAEFKAAVSAAENWGTYVTVHAYTPKAIKTAIASGVKCIDHGQLADEETAKLMAEKGIWWSLQPFLDEGKSSFAEGSANRLKQIEMNKGTDIAYALAKKYGIKTAWGTDILFDPKVASQQGSKLSVMERWYTPFEILKMATSTNAELLRMSGKRDPYQKGRLGEITEGAYADLILVDGNPLDNIKLVENPEKNFLLIMKDGVVYKNILEK</sequence>
<dbReference type="PANTHER" id="PTHR43135:SF3">
    <property type="entry name" value="ALPHA-D-RIBOSE 1-METHYLPHOSPHONATE 5-TRIPHOSPHATE DIPHOSPHATASE"/>
    <property type="match status" value="1"/>
</dbReference>
<dbReference type="GO" id="GO:0016810">
    <property type="term" value="F:hydrolase activity, acting on carbon-nitrogen (but not peptide) bonds"/>
    <property type="evidence" value="ECO:0007669"/>
    <property type="project" value="InterPro"/>
</dbReference>
<dbReference type="PANTHER" id="PTHR43135">
    <property type="entry name" value="ALPHA-D-RIBOSE 1-METHYLPHOSPHONATE 5-TRIPHOSPHATE DIPHOSPHATASE"/>
    <property type="match status" value="1"/>
</dbReference>
<feature type="signal peptide" evidence="1">
    <location>
        <begin position="1"/>
        <end position="21"/>
    </location>
</feature>
<evidence type="ECO:0000313" key="4">
    <source>
        <dbReference type="Proteomes" id="UP000199403"/>
    </source>
</evidence>
<dbReference type="RefSeq" id="WP_092177973.1">
    <property type="nucleotide sequence ID" value="NZ_FNZH01000009.1"/>
</dbReference>
<dbReference type="OrthoDB" id="9797498at2"/>
<dbReference type="Gene3D" id="3.20.20.140">
    <property type="entry name" value="Metal-dependent hydrolases"/>
    <property type="match status" value="1"/>
</dbReference>
<dbReference type="Gene3D" id="2.30.40.10">
    <property type="entry name" value="Urease, subunit C, domain 1"/>
    <property type="match status" value="1"/>
</dbReference>
<proteinExistence type="predicted"/>
<gene>
    <name evidence="3" type="ORF">SAMN05192553_10915</name>
</gene>
<feature type="domain" description="Amidohydrolase-related" evidence="2">
    <location>
        <begin position="80"/>
        <end position="437"/>
    </location>
</feature>
<dbReference type="SUPFAM" id="SSF51556">
    <property type="entry name" value="Metallo-dependent hydrolases"/>
    <property type="match status" value="1"/>
</dbReference>
<dbReference type="STRING" id="1416801.SAMN05192553_10915"/>
<reference evidence="4" key="1">
    <citation type="submission" date="2016-10" db="EMBL/GenBank/DDBJ databases">
        <authorList>
            <person name="Varghese N."/>
            <person name="Submissions S."/>
        </authorList>
    </citation>
    <scope>NUCLEOTIDE SEQUENCE [LARGE SCALE GENOMIC DNA]</scope>
    <source>
        <strain evidence="4">IBRC-M 10761</strain>
    </source>
</reference>
<dbReference type="Proteomes" id="UP000199403">
    <property type="component" value="Unassembled WGS sequence"/>
</dbReference>
<dbReference type="CDD" id="cd01299">
    <property type="entry name" value="Met_dep_hydrolase_A"/>
    <property type="match status" value="1"/>
</dbReference>
<dbReference type="Pfam" id="PF01979">
    <property type="entry name" value="Amidohydro_1"/>
    <property type="match status" value="1"/>
</dbReference>
<keyword evidence="4" id="KW-1185">Reference proteome</keyword>
<name>A0A1H7AY05_9BACT</name>
<evidence type="ECO:0000256" key="1">
    <source>
        <dbReference type="SAM" id="SignalP"/>
    </source>
</evidence>
<dbReference type="EMBL" id="FNZH01000009">
    <property type="protein sequence ID" value="SEJ70479.1"/>
    <property type="molecule type" value="Genomic_DNA"/>
</dbReference>
<dbReference type="InterPro" id="IPR006680">
    <property type="entry name" value="Amidohydro-rel"/>
</dbReference>
<dbReference type="InterPro" id="IPR032466">
    <property type="entry name" value="Metal_Hydrolase"/>
</dbReference>
<accession>A0A1H7AY05</accession>
<protein>
    <submittedName>
        <fullName evidence="3">Imidazolonepropionase</fullName>
    </submittedName>
</protein>
<keyword evidence="1" id="KW-0732">Signal</keyword>
<evidence type="ECO:0000259" key="2">
    <source>
        <dbReference type="Pfam" id="PF01979"/>
    </source>
</evidence>
<evidence type="ECO:0000313" key="3">
    <source>
        <dbReference type="EMBL" id="SEJ70479.1"/>
    </source>
</evidence>
<dbReference type="InterPro" id="IPR051781">
    <property type="entry name" value="Metallo-dep_Hydrolase"/>
</dbReference>
<dbReference type="InterPro" id="IPR057744">
    <property type="entry name" value="OTAase-like"/>
</dbReference>
<dbReference type="InterPro" id="IPR011059">
    <property type="entry name" value="Metal-dep_hydrolase_composite"/>
</dbReference>
<dbReference type="AlphaFoldDB" id="A0A1H7AY05"/>
<dbReference type="SUPFAM" id="SSF51338">
    <property type="entry name" value="Composite domain of metallo-dependent hydrolases"/>
    <property type="match status" value="2"/>
</dbReference>
<feature type="chain" id="PRO_5011491243" evidence="1">
    <location>
        <begin position="22"/>
        <end position="446"/>
    </location>
</feature>